<dbReference type="GO" id="GO:0052621">
    <property type="term" value="F:diguanylate cyclase activity"/>
    <property type="evidence" value="ECO:0007669"/>
    <property type="project" value="TreeGrafter"/>
</dbReference>
<dbReference type="InterPro" id="IPR043128">
    <property type="entry name" value="Rev_trsase/Diguanyl_cyclase"/>
</dbReference>
<dbReference type="SUPFAM" id="SSF55073">
    <property type="entry name" value="Nucleotide cyclase"/>
    <property type="match status" value="1"/>
</dbReference>
<dbReference type="NCBIfam" id="TIGR00254">
    <property type="entry name" value="GGDEF"/>
    <property type="match status" value="1"/>
</dbReference>
<dbReference type="eggNOG" id="COG3706">
    <property type="taxonomic scope" value="Bacteria"/>
</dbReference>
<dbReference type="eggNOG" id="COG2203">
    <property type="taxonomic scope" value="Bacteria"/>
</dbReference>
<dbReference type="InterPro" id="IPR029787">
    <property type="entry name" value="Nucleotide_cyclase"/>
</dbReference>
<dbReference type="RefSeq" id="WP_012868854.1">
    <property type="nucleotide sequence ID" value="NC_013522.1"/>
</dbReference>
<evidence type="ECO:0000313" key="2">
    <source>
        <dbReference type="EMBL" id="ACZ18338.1"/>
    </source>
</evidence>
<dbReference type="EnsemblBacteria" id="ACZ18338">
    <property type="protein sequence ID" value="ACZ18338"/>
    <property type="gene ID" value="Taci_0098"/>
</dbReference>
<accession>D1B7T5</accession>
<dbReference type="PROSITE" id="PS50887">
    <property type="entry name" value="GGDEF"/>
    <property type="match status" value="1"/>
</dbReference>
<dbReference type="InterPro" id="IPR003018">
    <property type="entry name" value="GAF"/>
</dbReference>
<dbReference type="SMART" id="SM00267">
    <property type="entry name" value="GGDEF"/>
    <property type="match status" value="1"/>
</dbReference>
<proteinExistence type="predicted"/>
<dbReference type="InterPro" id="IPR029016">
    <property type="entry name" value="GAF-like_dom_sf"/>
</dbReference>
<dbReference type="PANTHER" id="PTHR45138:SF9">
    <property type="entry name" value="DIGUANYLATE CYCLASE DGCM-RELATED"/>
    <property type="match status" value="1"/>
</dbReference>
<dbReference type="Gene3D" id="3.30.70.270">
    <property type="match status" value="1"/>
</dbReference>
<dbReference type="Proteomes" id="UP000002030">
    <property type="component" value="Chromosome"/>
</dbReference>
<dbReference type="EMBL" id="CP001818">
    <property type="protein sequence ID" value="ACZ18338.1"/>
    <property type="molecule type" value="Genomic_DNA"/>
</dbReference>
<dbReference type="HOGENOM" id="CLU_024971_0_0_0"/>
<dbReference type="STRING" id="525903.Taci_0098"/>
<gene>
    <name evidence="2" type="ordered locus">Taci_0098</name>
</gene>
<dbReference type="FunFam" id="3.30.70.270:FF:000001">
    <property type="entry name" value="Diguanylate cyclase domain protein"/>
    <property type="match status" value="1"/>
</dbReference>
<protein>
    <submittedName>
        <fullName evidence="2">Diguanylate cyclase with GAF sensor</fullName>
    </submittedName>
</protein>
<dbReference type="KEGG" id="tai:Taci_0098"/>
<dbReference type="InterPro" id="IPR000160">
    <property type="entry name" value="GGDEF_dom"/>
</dbReference>
<reference evidence="2 3" key="1">
    <citation type="journal article" date="2009" name="Stand. Genomic Sci.">
        <title>Complete genome sequence of Thermanaerovibrio acidaminovorans type strain (Su883).</title>
        <authorList>
            <person name="Chovatia M."/>
            <person name="Sikorski J."/>
            <person name="Schroder M."/>
            <person name="Lapidus A."/>
            <person name="Nolan M."/>
            <person name="Tice H."/>
            <person name="Glavina Del Rio T."/>
            <person name="Copeland A."/>
            <person name="Cheng J.F."/>
            <person name="Lucas S."/>
            <person name="Chen F."/>
            <person name="Bruce D."/>
            <person name="Goodwin L."/>
            <person name="Pitluck S."/>
            <person name="Ivanova N."/>
            <person name="Mavromatis K."/>
            <person name="Ovchinnikova G."/>
            <person name="Pati A."/>
            <person name="Chen A."/>
            <person name="Palaniappan K."/>
            <person name="Land M."/>
            <person name="Hauser L."/>
            <person name="Chang Y.J."/>
            <person name="Jeffries C.D."/>
            <person name="Chain P."/>
            <person name="Saunders E."/>
            <person name="Detter J.C."/>
            <person name="Brettin T."/>
            <person name="Rohde M."/>
            <person name="Goker M."/>
            <person name="Spring S."/>
            <person name="Bristow J."/>
            <person name="Markowitz V."/>
            <person name="Hugenholtz P."/>
            <person name="Kyrpides N.C."/>
            <person name="Klenk H.P."/>
            <person name="Eisen J.A."/>
        </authorList>
    </citation>
    <scope>NUCLEOTIDE SEQUENCE [LARGE SCALE GENOMIC DNA]</scope>
    <source>
        <strain evidence="3">ATCC 49978 / DSM 6589 / Su883</strain>
    </source>
</reference>
<dbReference type="InterPro" id="IPR050469">
    <property type="entry name" value="Diguanylate_Cyclase"/>
</dbReference>
<dbReference type="Gene3D" id="3.30.450.40">
    <property type="match status" value="2"/>
</dbReference>
<dbReference type="AlphaFoldDB" id="D1B7T5"/>
<name>D1B7T5_THEAS</name>
<dbReference type="SMART" id="SM00065">
    <property type="entry name" value="GAF"/>
    <property type="match status" value="3"/>
</dbReference>
<keyword evidence="3" id="KW-1185">Reference proteome</keyword>
<feature type="domain" description="GGDEF" evidence="1">
    <location>
        <begin position="521"/>
        <end position="642"/>
    </location>
</feature>
<dbReference type="OrthoDB" id="9759607at2"/>
<sequence length="642" mass="70623">MDLSLVTQLKRQLELAQSMAAACAKGAQLLSRHLRGWTVGMYLPRNGVPGSFIWVDVSGVRGLVDHPLVRRAFESSGAVCGEWCGGTGWALPLSWAGEVLGVLLVAGEAGCELGFEEAQLVEVAASLLAAALVSLRLKEQIQREASLARLREGALNLRVAMGESLARLFIRLAEEPTVEGLFRLVVDGLLEMGYQVASVVSRSSREGPMEFRCNRGSPVSAAEVNYLIEAGLGLVGRVMSTGQAYLCEDSLTDQVVVRTEGDIRSELGVPMWGLDGHMWGMIRVGKRQPRSLNLERDGKLLEALGAFLALRIERNEMICSLRRELDRTRLLHRVVQDLQGAVDLEDLAQRVVASLSAQAGYDLVEFYQVQDGDPELLIVGSSVITREEMLPCSIRLKEAGGGLVSKILQTQRLTVHRCSSEDGYLSFSDRSPAQQLDVPIFVMGRMRGVISVESHREAFDSADIWFFETLAWHVGALWEGMEHLHLLELQSFKDPLTGLWNRKYLEARLEEELRRSARSGQAVCIAMVDLSNFKAVNDTYGHEVGDRVLAEVARALSASVRSCDVLVRYGGDEFVVFSPGAGERELEGLLSRVRASMEEMKLCSVGGISFDYGVTCFSPDENIMDAIARADGIMYLRKRGGR</sequence>
<dbReference type="PANTHER" id="PTHR45138">
    <property type="entry name" value="REGULATORY COMPONENTS OF SENSORY TRANSDUCTION SYSTEM"/>
    <property type="match status" value="1"/>
</dbReference>
<dbReference type="CDD" id="cd01949">
    <property type="entry name" value="GGDEF"/>
    <property type="match status" value="1"/>
</dbReference>
<dbReference type="Pfam" id="PF13185">
    <property type="entry name" value="GAF_2"/>
    <property type="match status" value="2"/>
</dbReference>
<organism evidence="2 3">
    <name type="scientific">Thermanaerovibrio acidaminovorans (strain ATCC 49978 / DSM 6589 / Su883)</name>
    <name type="common">Selenomonas acidaminovorans</name>
    <dbReference type="NCBI Taxonomy" id="525903"/>
    <lineage>
        <taxon>Bacteria</taxon>
        <taxon>Thermotogati</taxon>
        <taxon>Synergistota</taxon>
        <taxon>Synergistia</taxon>
        <taxon>Synergistales</taxon>
        <taxon>Synergistaceae</taxon>
        <taxon>Thermanaerovibrio</taxon>
    </lineage>
</organism>
<dbReference type="SUPFAM" id="SSF55781">
    <property type="entry name" value="GAF domain-like"/>
    <property type="match status" value="3"/>
</dbReference>
<evidence type="ECO:0000259" key="1">
    <source>
        <dbReference type="PROSITE" id="PS50887"/>
    </source>
</evidence>
<evidence type="ECO:0000313" key="3">
    <source>
        <dbReference type="Proteomes" id="UP000002030"/>
    </source>
</evidence>
<dbReference type="Pfam" id="PF00990">
    <property type="entry name" value="GGDEF"/>
    <property type="match status" value="1"/>
</dbReference>